<gene>
    <name evidence="1" type="ORF">JCM21142_104295</name>
</gene>
<dbReference type="InterPro" id="IPR006530">
    <property type="entry name" value="YD"/>
</dbReference>
<comment type="caution">
    <text evidence="1">The sequence shown here is derived from an EMBL/GenBank/DDBJ whole genome shotgun (WGS) entry which is preliminary data.</text>
</comment>
<dbReference type="RefSeq" id="WP_027472879.1">
    <property type="nucleotide sequence ID" value="NZ_BAMD01000096.1"/>
</dbReference>
<dbReference type="Gene3D" id="2.180.10.10">
    <property type="entry name" value="RHS repeat-associated core"/>
    <property type="match status" value="1"/>
</dbReference>
<dbReference type="NCBIfam" id="TIGR01643">
    <property type="entry name" value="YD_repeat_2x"/>
    <property type="match status" value="1"/>
</dbReference>
<organism evidence="1 2">
    <name type="scientific">Saccharicrinis fermentans DSM 9555 = JCM 21142</name>
    <dbReference type="NCBI Taxonomy" id="869213"/>
    <lineage>
        <taxon>Bacteria</taxon>
        <taxon>Pseudomonadati</taxon>
        <taxon>Bacteroidota</taxon>
        <taxon>Bacteroidia</taxon>
        <taxon>Marinilabiliales</taxon>
        <taxon>Marinilabiliaceae</taxon>
        <taxon>Saccharicrinis</taxon>
    </lineage>
</organism>
<dbReference type="STRING" id="869213.GCA_000517085_03477"/>
<keyword evidence="2" id="KW-1185">Reference proteome</keyword>
<protein>
    <submittedName>
        <fullName evidence="1">RHS repeat</fullName>
    </submittedName>
</protein>
<sequence>MKKTIHLILIICFSTFGFSQNEIISPSPNASGLGIYGSTPVGYYTGVPNISIPLYEIKSGSLSLPLSLSYYAGGIRPNQDATWVGLGWVLNSGGVITRSIVGYNDFENPNFVENAFSYGYYYNQDFPGTENGTEDLDLTDISQVDLAYYKNMANGLYDSQPDVFYFNFATFTGTFYFDRKRNSTEDYAVPICKKRNNLDIKYYPEEERWVIIDGEGNKYYFESTELAHSLGMTTSFPYNPSVLPLHSDHPDAVSSWYLDAIVSSIGDSINFSYIKNKHWFKTPRSYSELCYVIRTWLGGERGYPSVLPMRASTYSVSCTEHQELCLREITFKGGKVSFEVTDRDDLDSGSPYTTTGGKAHKLDKIIVLTDTDTIMQYKLHFSYESNRLLLDSIYKYNKGINGNSYLFTYNKSFSWPSKTTVKIDTWGYYNNGTGNLYKWGYTSPTYNPGRGTLIPQYTYTGEEGQTKTIYGADRDVDTVYNQMGILQSITYPTGGNSEFEYETNDYFDPEESYYEYEETNSYAKTNGAIGSIPENEDYFTLEKEEFVKIQHGFTALESEMAKLTIGAEEVGYCDFTLLVGGKYGAIIKINDDQSVDTIRSYSMYPGEYLFEETTICENLLWEFVDVDSTYLEAGTYKVLARGVFLEGNFVRLNYVSDSTLIPNINEKGGGLRIKKITDTTGEEQIEREFTYNSSLYGQESSGILMTDPEFISYIDLYMSTIYLYGTTGVMNVTTGYKYLVGMSNSYTPIGYSAAGSSIGYSCVSESFKGGEGGKKVMFYLNTADQNQYRHIPGVPSTANLSNGILRKEYIFDESDNLLRKKINVYKKSENFNQYVKGIVLQKYFGPDKEACLLADYNLSSEWWKLESETMTNYSLSNDSIQEVYQYLYNEENLLVNKITNPISDGGVATQEITYTCDILDDNGVYEGMKTANMIELPVEIRRYVDGKLVDSNLTTYQEANGLFLPYKRYTLNNAKPISGFSNFSGSVQAEYNQTPEMEFVKYNDKGKVLQMEDKSGKITSYVWGYNNQYPVAKIINAAISQVEGALGLTHLSDGVGSGGLNDIQNTNLRKIPGALVTTYTYNPLIGITSITDPNGRITYYEYDSFGRLEYIKDQDHNILQKYDYKYATETSY</sequence>
<dbReference type="EMBL" id="BAMD01000096">
    <property type="protein sequence ID" value="GAF05555.1"/>
    <property type="molecule type" value="Genomic_DNA"/>
</dbReference>
<evidence type="ECO:0000313" key="1">
    <source>
        <dbReference type="EMBL" id="GAF05555.1"/>
    </source>
</evidence>
<dbReference type="AlphaFoldDB" id="W7Y3W2"/>
<dbReference type="eggNOG" id="COG3209">
    <property type="taxonomic scope" value="Bacteria"/>
</dbReference>
<evidence type="ECO:0000313" key="2">
    <source>
        <dbReference type="Proteomes" id="UP000019402"/>
    </source>
</evidence>
<accession>W7Y3W2</accession>
<dbReference type="Pfam" id="PF05593">
    <property type="entry name" value="RHS_repeat"/>
    <property type="match status" value="1"/>
</dbReference>
<dbReference type="InterPro" id="IPR031325">
    <property type="entry name" value="RHS_repeat"/>
</dbReference>
<reference evidence="1 2" key="1">
    <citation type="journal article" date="2014" name="Genome Announc.">
        <title>Draft Genome Sequence of Cytophaga fermentans JCM 21142T, a Facultative Anaerobe Isolated from Marine Mud.</title>
        <authorList>
            <person name="Starns D."/>
            <person name="Oshima K."/>
            <person name="Suda W."/>
            <person name="Iino T."/>
            <person name="Yuki M."/>
            <person name="Inoue J."/>
            <person name="Kitamura K."/>
            <person name="Iida T."/>
            <person name="Darby A."/>
            <person name="Hattori M."/>
            <person name="Ohkuma M."/>
        </authorList>
    </citation>
    <scope>NUCLEOTIDE SEQUENCE [LARGE SCALE GENOMIC DNA]</scope>
    <source>
        <strain evidence="1 2">JCM 21142</strain>
    </source>
</reference>
<proteinExistence type="predicted"/>
<name>W7Y3W2_9BACT</name>
<dbReference type="Proteomes" id="UP000019402">
    <property type="component" value="Unassembled WGS sequence"/>
</dbReference>
<dbReference type="OrthoDB" id="9814627at2"/>